<dbReference type="AlphaFoldDB" id="A0A6J5YLZ8"/>
<dbReference type="PANTHER" id="PTHR37981:SF1">
    <property type="entry name" value="SGNH HYDROLASE-TYPE ESTERASE DOMAIN-CONTAINING PROTEIN"/>
    <property type="match status" value="1"/>
</dbReference>
<sequence length="316" mass="33460">MSMHHVRTLIVALTLCAGVLLSPVVASASTHYDPRFTQLDGIALGDSYSAGVGAGTPTGDCGRTDQSWAEKGFRSKDYMAGSMYLPGVFTQAACGGATISSVAATQLAAITKANDVATITVGGNDVGFASRVVACIVGTCPAKAMGIQPESGSWFELRAKLADLYIQIRSRMEQWGHLYVMTYPVFFGVDTQTCAGFTTEEQAAANAMATKLDDVIANAVADANRRLGGSFELVHLVDWRPNPALRIRNGYTVPVGVPGAGAKFDTFVDRDFGVCNTKGNVPTVSAATWHPTAQGYFRAAGRFFKALRFNQPPAIA</sequence>
<dbReference type="PANTHER" id="PTHR37981">
    <property type="entry name" value="LIPASE 2"/>
    <property type="match status" value="1"/>
</dbReference>
<gene>
    <name evidence="2" type="ORF">UFOPK1392_02505</name>
</gene>
<feature type="domain" description="SGNH hydrolase-type esterase" evidence="1">
    <location>
        <begin position="43"/>
        <end position="222"/>
    </location>
</feature>
<dbReference type="SUPFAM" id="SSF52266">
    <property type="entry name" value="SGNH hydrolase"/>
    <property type="match status" value="1"/>
</dbReference>
<evidence type="ECO:0000313" key="2">
    <source>
        <dbReference type="EMBL" id="CAB4324729.1"/>
    </source>
</evidence>
<dbReference type="EMBL" id="CAEMXZ010000205">
    <property type="protein sequence ID" value="CAB4324729.1"/>
    <property type="molecule type" value="Genomic_DNA"/>
</dbReference>
<dbReference type="CDD" id="cd01823">
    <property type="entry name" value="SEST_like"/>
    <property type="match status" value="1"/>
</dbReference>
<reference evidence="2" key="1">
    <citation type="submission" date="2020-05" db="EMBL/GenBank/DDBJ databases">
        <authorList>
            <person name="Chiriac C."/>
            <person name="Salcher M."/>
            <person name="Ghai R."/>
            <person name="Kavagutti S V."/>
        </authorList>
    </citation>
    <scope>NUCLEOTIDE SEQUENCE</scope>
</reference>
<dbReference type="GO" id="GO:0004806">
    <property type="term" value="F:triacylglycerol lipase activity"/>
    <property type="evidence" value="ECO:0007669"/>
    <property type="project" value="TreeGrafter"/>
</dbReference>
<organism evidence="2">
    <name type="scientific">freshwater metagenome</name>
    <dbReference type="NCBI Taxonomy" id="449393"/>
    <lineage>
        <taxon>unclassified sequences</taxon>
        <taxon>metagenomes</taxon>
        <taxon>ecological metagenomes</taxon>
    </lineage>
</organism>
<evidence type="ECO:0000259" key="1">
    <source>
        <dbReference type="Pfam" id="PF13472"/>
    </source>
</evidence>
<dbReference type="GO" id="GO:0019433">
    <property type="term" value="P:triglyceride catabolic process"/>
    <property type="evidence" value="ECO:0007669"/>
    <property type="project" value="TreeGrafter"/>
</dbReference>
<dbReference type="Gene3D" id="3.40.50.1110">
    <property type="entry name" value="SGNH hydrolase"/>
    <property type="match status" value="1"/>
</dbReference>
<name>A0A6J5YLZ8_9ZZZZ</name>
<proteinExistence type="predicted"/>
<dbReference type="Pfam" id="PF13472">
    <property type="entry name" value="Lipase_GDSL_2"/>
    <property type="match status" value="1"/>
</dbReference>
<dbReference type="InterPro" id="IPR037460">
    <property type="entry name" value="SEST-like"/>
</dbReference>
<dbReference type="InterPro" id="IPR013830">
    <property type="entry name" value="SGNH_hydro"/>
</dbReference>
<protein>
    <submittedName>
        <fullName evidence="2">Unannotated protein</fullName>
    </submittedName>
</protein>
<accession>A0A6J5YLZ8</accession>
<dbReference type="InterPro" id="IPR036514">
    <property type="entry name" value="SGNH_hydro_sf"/>
</dbReference>